<dbReference type="RefSeq" id="WP_144573338.1">
    <property type="nucleotide sequence ID" value="NZ_VLKG01000018.1"/>
</dbReference>
<feature type="region of interest" description="Disordered" evidence="1">
    <location>
        <begin position="1"/>
        <end position="22"/>
    </location>
</feature>
<proteinExistence type="predicted"/>
<organism evidence="2 3">
    <name type="scientific">Azomonas agilis</name>
    <dbReference type="NCBI Taxonomy" id="116849"/>
    <lineage>
        <taxon>Bacteria</taxon>
        <taxon>Pseudomonadati</taxon>
        <taxon>Pseudomonadota</taxon>
        <taxon>Gammaproteobacteria</taxon>
        <taxon>Pseudomonadales</taxon>
        <taxon>Pseudomonadaceae</taxon>
        <taxon>Azomonas</taxon>
    </lineage>
</organism>
<dbReference type="AlphaFoldDB" id="A0A562HZB6"/>
<comment type="caution">
    <text evidence="2">The sequence shown here is derived from an EMBL/GenBank/DDBJ whole genome shotgun (WGS) entry which is preliminary data.</text>
</comment>
<dbReference type="Proteomes" id="UP000319627">
    <property type="component" value="Unassembled WGS sequence"/>
</dbReference>
<keyword evidence="3" id="KW-1185">Reference proteome</keyword>
<evidence type="ECO:0000256" key="1">
    <source>
        <dbReference type="SAM" id="MobiDB-lite"/>
    </source>
</evidence>
<evidence type="ECO:0000313" key="2">
    <source>
        <dbReference type="EMBL" id="TWH63828.1"/>
    </source>
</evidence>
<evidence type="ECO:0000313" key="3">
    <source>
        <dbReference type="Proteomes" id="UP000319627"/>
    </source>
</evidence>
<dbReference type="SUPFAM" id="SSF82171">
    <property type="entry name" value="DPP6 N-terminal domain-like"/>
    <property type="match status" value="1"/>
</dbReference>
<name>A0A562HZB6_9GAMM</name>
<accession>A0A562HZB6</accession>
<sequence length="538" mass="57686">MTISHQLHGVEAPSSIPPSVGAHYTNTATGDQYLSKGTSAVSDWVKQAKAIVPVVMTGLSEVSLDLQSGSHWHFTLTQDMTVTLPESAEIGDQFVLTVVQGGLGGKLVILPTSVSLERSGETDVDTGAGEVSEILLRYAGNEVWVGRIATFGGKYWNESVIALAWYFNPYTYSAIFDLQLNRLTPLLCKISGSSGYAEDYCGITASGRFVVTHTGNDLPLTVIDTARFGNEFREGCVTTDIALTRGGFVWGENSRPPVIFGNSLYVIDAAQIVCKVLLNQAVRVDLFTAEGTPQSVAGNGAEVTLTYIGVGGGMPNPVAGLLTYDEATGTLLPTQYPAIEHFVPSTGSSSPPSPMFCSVAYSPDGSQMALLVSMFYLNDEMNTVMEVFLVLYEVSTKTVLFQSADLSGQISFDSSATQNIQYSKNGRFIYCSTVTPSQVGVLLVFDTQTQTAHFLSLEDVTGAPIPSGDSDRFASDNKTCVAGDGTVIHVQSGVGLYRYKFLTNTRQYMPFSDIDVGLWDGATESTIIARHYFAVAAV</sequence>
<gene>
    <name evidence="2" type="ORF">LX59_03079</name>
</gene>
<reference evidence="2 3" key="1">
    <citation type="submission" date="2019-07" db="EMBL/GenBank/DDBJ databases">
        <title>Genomic Encyclopedia of Type Strains, Phase I: the one thousand microbial genomes (KMG-I) project.</title>
        <authorList>
            <person name="Kyrpides N."/>
        </authorList>
    </citation>
    <scope>NUCLEOTIDE SEQUENCE [LARGE SCALE GENOMIC DNA]</scope>
    <source>
        <strain evidence="2 3">DSM 375</strain>
    </source>
</reference>
<protein>
    <submittedName>
        <fullName evidence="2">Uncharacterized protein</fullName>
    </submittedName>
</protein>
<dbReference type="EMBL" id="VLKG01000018">
    <property type="protein sequence ID" value="TWH63828.1"/>
    <property type="molecule type" value="Genomic_DNA"/>
</dbReference>